<dbReference type="GO" id="GO:0016787">
    <property type="term" value="F:hydrolase activity"/>
    <property type="evidence" value="ECO:0007669"/>
    <property type="project" value="UniProtKB-KW"/>
</dbReference>
<dbReference type="Gene3D" id="2.120.10.30">
    <property type="entry name" value="TolB, C-terminal domain"/>
    <property type="match status" value="1"/>
</dbReference>
<name>A0A937W500_UNCTE</name>
<dbReference type="Proteomes" id="UP000712673">
    <property type="component" value="Unassembled WGS sequence"/>
</dbReference>
<dbReference type="InterPro" id="IPR013658">
    <property type="entry name" value="SGL"/>
</dbReference>
<dbReference type="PANTHER" id="PTHR47572">
    <property type="entry name" value="LIPOPROTEIN-RELATED"/>
    <property type="match status" value="1"/>
</dbReference>
<keyword evidence="1" id="KW-0378">Hydrolase</keyword>
<sequence length="195" mass="21355">MNRPNDVVCHSNGCLYFTDPDKRRPYHEREIPGRAGVNNLWDGAAVYRLAPDGSLSVLAHCEYPNGLALSPDERTMYVANTRSSQYVHAIALDADGHAVGRSIFADVNAGDAPGSPDGLKVDSLGRVYCTGPGGIWVWNPDGTRVGIIRWPEQAVNFAFGGPDLRTLLCCAHTSLYTLRVKVPGQPHPYYALYKR</sequence>
<evidence type="ECO:0000259" key="2">
    <source>
        <dbReference type="Pfam" id="PF08450"/>
    </source>
</evidence>
<accession>A0A937W500</accession>
<gene>
    <name evidence="3" type="ORF">FJZ47_15665</name>
</gene>
<dbReference type="AlphaFoldDB" id="A0A937W500"/>
<reference evidence="3" key="1">
    <citation type="submission" date="2019-03" db="EMBL/GenBank/DDBJ databases">
        <title>Lake Tanganyika Metagenome-Assembled Genomes (MAGs).</title>
        <authorList>
            <person name="Tran P."/>
        </authorList>
    </citation>
    <scope>NUCLEOTIDE SEQUENCE</scope>
    <source>
        <strain evidence="3">K_DeepCast_65m_m2_066</strain>
    </source>
</reference>
<organism evidence="3 4">
    <name type="scientific">Tectimicrobiota bacterium</name>
    <dbReference type="NCBI Taxonomy" id="2528274"/>
    <lineage>
        <taxon>Bacteria</taxon>
        <taxon>Pseudomonadati</taxon>
        <taxon>Nitrospinota/Tectimicrobiota group</taxon>
        <taxon>Candidatus Tectimicrobiota</taxon>
    </lineage>
</organism>
<proteinExistence type="predicted"/>
<evidence type="ECO:0000313" key="3">
    <source>
        <dbReference type="EMBL" id="MBM3225221.1"/>
    </source>
</evidence>
<comment type="caution">
    <text evidence="3">The sequence shown here is derived from an EMBL/GenBank/DDBJ whole genome shotgun (WGS) entry which is preliminary data.</text>
</comment>
<dbReference type="InterPro" id="IPR051262">
    <property type="entry name" value="SMP-30/CGR1_Lactonase"/>
</dbReference>
<feature type="domain" description="SMP-30/Gluconolactonase/LRE-like region" evidence="2">
    <location>
        <begin position="2"/>
        <end position="168"/>
    </location>
</feature>
<dbReference type="SUPFAM" id="SSF63829">
    <property type="entry name" value="Calcium-dependent phosphotriesterase"/>
    <property type="match status" value="1"/>
</dbReference>
<dbReference type="PANTHER" id="PTHR47572:SF4">
    <property type="entry name" value="LACTONASE DRP35"/>
    <property type="match status" value="1"/>
</dbReference>
<evidence type="ECO:0000313" key="4">
    <source>
        <dbReference type="Proteomes" id="UP000712673"/>
    </source>
</evidence>
<dbReference type="Pfam" id="PF08450">
    <property type="entry name" value="SGL"/>
    <property type="match status" value="1"/>
</dbReference>
<dbReference type="InterPro" id="IPR011042">
    <property type="entry name" value="6-blade_b-propeller_TolB-like"/>
</dbReference>
<dbReference type="EMBL" id="VGLS01000515">
    <property type="protein sequence ID" value="MBM3225221.1"/>
    <property type="molecule type" value="Genomic_DNA"/>
</dbReference>
<evidence type="ECO:0000256" key="1">
    <source>
        <dbReference type="ARBA" id="ARBA00022801"/>
    </source>
</evidence>
<protein>
    <submittedName>
        <fullName evidence="3">SMP-30/gluconolactonase/LRE family protein</fullName>
    </submittedName>
</protein>